<comment type="caution">
    <text evidence="2">The sequence shown here is derived from an EMBL/GenBank/DDBJ whole genome shotgun (WGS) entry which is preliminary data.</text>
</comment>
<evidence type="ECO:0000313" key="3">
    <source>
        <dbReference type="Proteomes" id="UP000238479"/>
    </source>
</evidence>
<accession>A0A2P6RGR1</accession>
<name>A0A2P6RGR1_ROSCH</name>
<organism evidence="2 3">
    <name type="scientific">Rosa chinensis</name>
    <name type="common">China rose</name>
    <dbReference type="NCBI Taxonomy" id="74649"/>
    <lineage>
        <taxon>Eukaryota</taxon>
        <taxon>Viridiplantae</taxon>
        <taxon>Streptophyta</taxon>
        <taxon>Embryophyta</taxon>
        <taxon>Tracheophyta</taxon>
        <taxon>Spermatophyta</taxon>
        <taxon>Magnoliopsida</taxon>
        <taxon>eudicotyledons</taxon>
        <taxon>Gunneridae</taxon>
        <taxon>Pentapetalae</taxon>
        <taxon>rosids</taxon>
        <taxon>fabids</taxon>
        <taxon>Rosales</taxon>
        <taxon>Rosaceae</taxon>
        <taxon>Rosoideae</taxon>
        <taxon>Rosoideae incertae sedis</taxon>
        <taxon>Rosa</taxon>
    </lineage>
</organism>
<feature type="compositionally biased region" description="Basic residues" evidence="1">
    <location>
        <begin position="29"/>
        <end position="39"/>
    </location>
</feature>
<gene>
    <name evidence="2" type="ORF">RchiOBHm_Chr3g0493301</name>
</gene>
<evidence type="ECO:0008006" key="4">
    <source>
        <dbReference type="Google" id="ProtNLM"/>
    </source>
</evidence>
<protein>
    <recommendedName>
        <fullName evidence="4">Chromatin target of PRMT1 protein</fullName>
    </recommendedName>
</protein>
<dbReference type="Gramene" id="PRQ45611">
    <property type="protein sequence ID" value="PRQ45611"/>
    <property type="gene ID" value="RchiOBHm_Chr3g0493301"/>
</dbReference>
<dbReference type="Proteomes" id="UP000238479">
    <property type="component" value="Chromosome 3"/>
</dbReference>
<feature type="compositionally biased region" description="Basic and acidic residues" evidence="1">
    <location>
        <begin position="11"/>
        <end position="28"/>
    </location>
</feature>
<dbReference type="STRING" id="74649.A0A2P6RGR1"/>
<proteinExistence type="predicted"/>
<dbReference type="EMBL" id="PDCK01000041">
    <property type="protein sequence ID" value="PRQ45611.1"/>
    <property type="molecule type" value="Genomic_DNA"/>
</dbReference>
<reference evidence="2 3" key="1">
    <citation type="journal article" date="2018" name="Nat. Genet.">
        <title>The Rosa genome provides new insights in the design of modern roses.</title>
        <authorList>
            <person name="Bendahmane M."/>
        </authorList>
    </citation>
    <scope>NUCLEOTIDE SEQUENCE [LARGE SCALE GENOMIC DNA]</scope>
    <source>
        <strain evidence="3">cv. Old Blush</strain>
    </source>
</reference>
<dbReference type="AlphaFoldDB" id="A0A2P6RGR1"/>
<feature type="region of interest" description="Disordered" evidence="1">
    <location>
        <begin position="1"/>
        <end position="75"/>
    </location>
</feature>
<evidence type="ECO:0000256" key="1">
    <source>
        <dbReference type="SAM" id="MobiDB-lite"/>
    </source>
</evidence>
<evidence type="ECO:0000313" key="2">
    <source>
        <dbReference type="EMBL" id="PRQ45611.1"/>
    </source>
</evidence>
<sequence length="75" mass="8065">MTTTLDMSLDDMIKSKRGNRDRNRERGRAPRGGRGRGGRGSRGSFMGGRMTGAVRRGPPPAINTRPSAHTIAKAS</sequence>
<keyword evidence="3" id="KW-1185">Reference proteome</keyword>
<feature type="compositionally biased region" description="Gly residues" evidence="1">
    <location>
        <begin position="40"/>
        <end position="50"/>
    </location>
</feature>